<dbReference type="PIRSF" id="PIRSF006603">
    <property type="entry name" value="DinF"/>
    <property type="match status" value="1"/>
</dbReference>
<evidence type="ECO:0000313" key="10">
    <source>
        <dbReference type="Proteomes" id="UP000313849"/>
    </source>
</evidence>
<feature type="transmembrane region" description="Helical" evidence="8">
    <location>
        <begin position="163"/>
        <end position="188"/>
    </location>
</feature>
<feature type="transmembrane region" description="Helical" evidence="8">
    <location>
        <begin position="121"/>
        <end position="143"/>
    </location>
</feature>
<feature type="transmembrane region" description="Helical" evidence="8">
    <location>
        <begin position="427"/>
        <end position="455"/>
    </location>
</feature>
<dbReference type="GO" id="GO:0015297">
    <property type="term" value="F:antiporter activity"/>
    <property type="evidence" value="ECO:0007669"/>
    <property type="project" value="InterPro"/>
</dbReference>
<reference evidence="9 10" key="1">
    <citation type="submission" date="2019-06" db="EMBL/GenBank/DDBJ databases">
        <title>Draft genome sequence of Miniimonas arenae KCTC 19750T isolated from sea sand.</title>
        <authorList>
            <person name="Park S.-J."/>
        </authorList>
    </citation>
    <scope>NUCLEOTIDE SEQUENCE [LARGE SCALE GENOMIC DNA]</scope>
    <source>
        <strain evidence="9 10">KCTC 19750</strain>
    </source>
</reference>
<protein>
    <submittedName>
        <fullName evidence="9">MATE family efflux transporter</fullName>
    </submittedName>
</protein>
<name>A0A5C5BAA6_9MICO</name>
<feature type="transmembrane region" description="Helical" evidence="8">
    <location>
        <begin position="348"/>
        <end position="366"/>
    </location>
</feature>
<comment type="subcellular location">
    <subcellularLocation>
        <location evidence="1">Cell membrane</location>
        <topology evidence="1">Multi-pass membrane protein</topology>
    </subcellularLocation>
</comment>
<keyword evidence="6 8" id="KW-0472">Membrane</keyword>
<keyword evidence="2" id="KW-0813">Transport</keyword>
<keyword evidence="4 8" id="KW-0812">Transmembrane</keyword>
<keyword evidence="5 8" id="KW-1133">Transmembrane helix</keyword>
<evidence type="ECO:0000256" key="2">
    <source>
        <dbReference type="ARBA" id="ARBA00022448"/>
    </source>
</evidence>
<feature type="transmembrane region" description="Helical" evidence="8">
    <location>
        <begin position="311"/>
        <end position="328"/>
    </location>
</feature>
<feature type="transmembrane region" description="Helical" evidence="8">
    <location>
        <begin position="77"/>
        <end position="100"/>
    </location>
</feature>
<feature type="transmembrane region" description="Helical" evidence="8">
    <location>
        <begin position="43"/>
        <end position="61"/>
    </location>
</feature>
<accession>A0A5C5BAA6</accession>
<dbReference type="PANTHER" id="PTHR43549">
    <property type="entry name" value="MULTIDRUG RESISTANCE PROTEIN YPNP-RELATED"/>
    <property type="match status" value="1"/>
</dbReference>
<evidence type="ECO:0000256" key="5">
    <source>
        <dbReference type="ARBA" id="ARBA00022989"/>
    </source>
</evidence>
<feature type="transmembrane region" description="Helical" evidence="8">
    <location>
        <begin position="267"/>
        <end position="291"/>
    </location>
</feature>
<dbReference type="PANTHER" id="PTHR43549:SF3">
    <property type="entry name" value="MULTIDRUG RESISTANCE PROTEIN YPNP-RELATED"/>
    <property type="match status" value="1"/>
</dbReference>
<dbReference type="GO" id="GO:0042910">
    <property type="term" value="F:xenobiotic transmembrane transporter activity"/>
    <property type="evidence" value="ECO:0007669"/>
    <property type="project" value="InterPro"/>
</dbReference>
<feature type="transmembrane region" description="Helical" evidence="8">
    <location>
        <begin position="386"/>
        <end position="406"/>
    </location>
</feature>
<evidence type="ECO:0000256" key="8">
    <source>
        <dbReference type="SAM" id="Phobius"/>
    </source>
</evidence>
<dbReference type="InterPro" id="IPR002528">
    <property type="entry name" value="MATE_fam"/>
</dbReference>
<gene>
    <name evidence="9" type="ORF">FH969_11215</name>
</gene>
<evidence type="ECO:0000256" key="6">
    <source>
        <dbReference type="ARBA" id="ARBA00023136"/>
    </source>
</evidence>
<evidence type="ECO:0000313" key="9">
    <source>
        <dbReference type="EMBL" id="TNU73444.1"/>
    </source>
</evidence>
<keyword evidence="10" id="KW-1185">Reference proteome</keyword>
<feature type="transmembrane region" description="Helical" evidence="8">
    <location>
        <begin position="223"/>
        <end position="243"/>
    </location>
</feature>
<dbReference type="InterPro" id="IPR052031">
    <property type="entry name" value="Membrane_Transporter-Flippase"/>
</dbReference>
<feature type="non-terminal residue" evidence="9">
    <location>
        <position position="462"/>
    </location>
</feature>
<dbReference type="EMBL" id="VENP01000045">
    <property type="protein sequence ID" value="TNU73444.1"/>
    <property type="molecule type" value="Genomic_DNA"/>
</dbReference>
<dbReference type="OrthoDB" id="9806302at2"/>
<dbReference type="GO" id="GO:0005886">
    <property type="term" value="C:plasma membrane"/>
    <property type="evidence" value="ECO:0007669"/>
    <property type="project" value="UniProtKB-SubCell"/>
</dbReference>
<comment type="caution">
    <text evidence="9">The sequence shown here is derived from an EMBL/GenBank/DDBJ whole genome shotgun (WGS) entry which is preliminary data.</text>
</comment>
<dbReference type="CDD" id="cd13138">
    <property type="entry name" value="MATE_yoeA_like"/>
    <property type="match status" value="1"/>
</dbReference>
<evidence type="ECO:0000256" key="4">
    <source>
        <dbReference type="ARBA" id="ARBA00022692"/>
    </source>
</evidence>
<proteinExistence type="predicted"/>
<feature type="region of interest" description="Disordered" evidence="7">
    <location>
        <begin position="1"/>
        <end position="31"/>
    </location>
</feature>
<dbReference type="AlphaFoldDB" id="A0A5C5BAA6"/>
<sequence>MRNQDPPRHPTHHRDHTPEHAPIRNPGTTVTTTNLTSGSPLRLITLFALPLLAGLVLQQLYSFADAVVVGRTLGMDALAAVGASGSIMFLLLGFTMGMTNGFSIPVARTFGAGDAAGVRRAVATGAALSAGAAVLLTLVGVPFSRQLLVWMATPASLLTDATTFLTVIFVGCASMIAFNFLSGIIRALGDSRTPLLFLAMSSLLNIALVIVLIRFVGMGVGGAALATVTAQLVTVFACLALIARRMPELRPHRSDWRLRREQVAESLHLGLPMGFNMSIIAIGALVLQYAINGLGAEAVAAFTAGSRVDQLAMTSFQAFGMATATFVAQNRGAAQWSRIRRGVRSTLLLVSGIAVATGLACVLWGQDMVRAFAGGDAHAQEILDNAHTFLTVNGSLYIFLGVIFPLRSALQGMGRSGVPTLSGVMELILRSGAALLLVGPLGFLGACFAAPLAWIGAAVPLG</sequence>
<evidence type="ECO:0000256" key="3">
    <source>
        <dbReference type="ARBA" id="ARBA00022475"/>
    </source>
</evidence>
<dbReference type="NCBIfam" id="TIGR00797">
    <property type="entry name" value="matE"/>
    <property type="match status" value="1"/>
</dbReference>
<evidence type="ECO:0000256" key="7">
    <source>
        <dbReference type="SAM" id="MobiDB-lite"/>
    </source>
</evidence>
<organism evidence="9 10">
    <name type="scientific">Miniimonas arenae</name>
    <dbReference type="NCBI Taxonomy" id="676201"/>
    <lineage>
        <taxon>Bacteria</taxon>
        <taxon>Bacillati</taxon>
        <taxon>Actinomycetota</taxon>
        <taxon>Actinomycetes</taxon>
        <taxon>Micrococcales</taxon>
        <taxon>Beutenbergiaceae</taxon>
        <taxon>Miniimonas</taxon>
    </lineage>
</organism>
<feature type="transmembrane region" description="Helical" evidence="8">
    <location>
        <begin position="195"/>
        <end position="217"/>
    </location>
</feature>
<keyword evidence="3" id="KW-1003">Cell membrane</keyword>
<dbReference type="InterPro" id="IPR048279">
    <property type="entry name" value="MdtK-like"/>
</dbReference>
<dbReference type="Proteomes" id="UP000313849">
    <property type="component" value="Unassembled WGS sequence"/>
</dbReference>
<evidence type="ECO:0000256" key="1">
    <source>
        <dbReference type="ARBA" id="ARBA00004651"/>
    </source>
</evidence>
<dbReference type="Pfam" id="PF01554">
    <property type="entry name" value="MatE"/>
    <property type="match status" value="2"/>
</dbReference>